<feature type="region of interest" description="Disordered" evidence="2">
    <location>
        <begin position="246"/>
        <end position="327"/>
    </location>
</feature>
<protein>
    <recommendedName>
        <fullName evidence="5">Nineteen complex-related protein 2-domain-containing protein</fullName>
    </recommendedName>
</protein>
<feature type="compositionally biased region" description="Acidic residues" evidence="2">
    <location>
        <begin position="190"/>
        <end position="209"/>
    </location>
</feature>
<feature type="compositionally biased region" description="Basic and acidic residues" evidence="2">
    <location>
        <begin position="309"/>
        <end position="319"/>
    </location>
</feature>
<organism evidence="3 4">
    <name type="scientific">Pleomassaria siparia CBS 279.74</name>
    <dbReference type="NCBI Taxonomy" id="1314801"/>
    <lineage>
        <taxon>Eukaryota</taxon>
        <taxon>Fungi</taxon>
        <taxon>Dikarya</taxon>
        <taxon>Ascomycota</taxon>
        <taxon>Pezizomycotina</taxon>
        <taxon>Dothideomycetes</taxon>
        <taxon>Pleosporomycetidae</taxon>
        <taxon>Pleosporales</taxon>
        <taxon>Pleomassariaceae</taxon>
        <taxon>Pleomassaria</taxon>
    </lineage>
</organism>
<feature type="compositionally biased region" description="Basic residues" evidence="2">
    <location>
        <begin position="1"/>
        <end position="13"/>
    </location>
</feature>
<keyword evidence="4" id="KW-1185">Reference proteome</keyword>
<proteinExistence type="predicted"/>
<dbReference type="OrthoDB" id="429427at2759"/>
<feature type="region of interest" description="Disordered" evidence="2">
    <location>
        <begin position="184"/>
        <end position="227"/>
    </location>
</feature>
<feature type="region of interest" description="Disordered" evidence="2">
    <location>
        <begin position="1"/>
        <end position="118"/>
    </location>
</feature>
<feature type="compositionally biased region" description="Acidic residues" evidence="2">
    <location>
        <begin position="426"/>
        <end position="440"/>
    </location>
</feature>
<dbReference type="GO" id="GO:0071008">
    <property type="term" value="C:U2-type post-mRNA release spliceosomal complex"/>
    <property type="evidence" value="ECO:0007669"/>
    <property type="project" value="InterPro"/>
</dbReference>
<dbReference type="EMBL" id="MU005773">
    <property type="protein sequence ID" value="KAF2707579.1"/>
    <property type="molecule type" value="Genomic_DNA"/>
</dbReference>
<keyword evidence="1" id="KW-0175">Coiled coil</keyword>
<dbReference type="InterPro" id="IPR028211">
    <property type="entry name" value="Ntr2"/>
</dbReference>
<evidence type="ECO:0000313" key="3">
    <source>
        <dbReference type="EMBL" id="KAF2707579.1"/>
    </source>
</evidence>
<name>A0A6G1K3X6_9PLEO</name>
<reference evidence="3" key="1">
    <citation type="journal article" date="2020" name="Stud. Mycol.">
        <title>101 Dothideomycetes genomes: a test case for predicting lifestyles and emergence of pathogens.</title>
        <authorList>
            <person name="Haridas S."/>
            <person name="Albert R."/>
            <person name="Binder M."/>
            <person name="Bloem J."/>
            <person name="Labutti K."/>
            <person name="Salamov A."/>
            <person name="Andreopoulos B."/>
            <person name="Baker S."/>
            <person name="Barry K."/>
            <person name="Bills G."/>
            <person name="Bluhm B."/>
            <person name="Cannon C."/>
            <person name="Castanera R."/>
            <person name="Culley D."/>
            <person name="Daum C."/>
            <person name="Ezra D."/>
            <person name="Gonzalez J."/>
            <person name="Henrissat B."/>
            <person name="Kuo A."/>
            <person name="Liang C."/>
            <person name="Lipzen A."/>
            <person name="Lutzoni F."/>
            <person name="Magnuson J."/>
            <person name="Mondo S."/>
            <person name="Nolan M."/>
            <person name="Ohm R."/>
            <person name="Pangilinan J."/>
            <person name="Park H.-J."/>
            <person name="Ramirez L."/>
            <person name="Alfaro M."/>
            <person name="Sun H."/>
            <person name="Tritt A."/>
            <person name="Yoshinaga Y."/>
            <person name="Zwiers L.-H."/>
            <person name="Turgeon B."/>
            <person name="Goodwin S."/>
            <person name="Spatafora J."/>
            <person name="Crous P."/>
            <person name="Grigoriev I."/>
        </authorList>
    </citation>
    <scope>NUCLEOTIDE SEQUENCE</scope>
    <source>
        <strain evidence="3">CBS 279.74</strain>
    </source>
</reference>
<dbReference type="Pfam" id="PF15458">
    <property type="entry name" value="NTR2"/>
    <property type="match status" value="1"/>
</dbReference>
<feature type="compositionally biased region" description="Low complexity" evidence="2">
    <location>
        <begin position="28"/>
        <end position="40"/>
    </location>
</feature>
<feature type="compositionally biased region" description="Basic and acidic residues" evidence="2">
    <location>
        <begin position="210"/>
        <end position="227"/>
    </location>
</feature>
<dbReference type="AlphaFoldDB" id="A0A6G1K3X6"/>
<evidence type="ECO:0000256" key="1">
    <source>
        <dbReference type="SAM" id="Coils"/>
    </source>
</evidence>
<evidence type="ECO:0000256" key="2">
    <source>
        <dbReference type="SAM" id="MobiDB-lite"/>
    </source>
</evidence>
<dbReference type="Proteomes" id="UP000799428">
    <property type="component" value="Unassembled WGS sequence"/>
</dbReference>
<gene>
    <name evidence="3" type="ORF">K504DRAFT_458074</name>
</gene>
<feature type="compositionally biased region" description="Acidic residues" evidence="2">
    <location>
        <begin position="280"/>
        <end position="293"/>
    </location>
</feature>
<evidence type="ECO:0008006" key="5">
    <source>
        <dbReference type="Google" id="ProtNLM"/>
    </source>
</evidence>
<evidence type="ECO:0000313" key="4">
    <source>
        <dbReference type="Proteomes" id="UP000799428"/>
    </source>
</evidence>
<accession>A0A6G1K3X6</accession>
<feature type="region of interest" description="Disordered" evidence="2">
    <location>
        <begin position="391"/>
        <end position="440"/>
    </location>
</feature>
<dbReference type="GO" id="GO:0000390">
    <property type="term" value="P:spliceosomal complex disassembly"/>
    <property type="evidence" value="ECO:0007669"/>
    <property type="project" value="InterPro"/>
</dbReference>
<feature type="compositionally biased region" description="Basic and acidic residues" evidence="2">
    <location>
        <begin position="260"/>
        <end position="279"/>
    </location>
</feature>
<feature type="compositionally biased region" description="Basic and acidic residues" evidence="2">
    <location>
        <begin position="109"/>
        <end position="118"/>
    </location>
</feature>
<sequence>MKRAGSGRVARKIGAHDEEAEGDTNAAPGGVQSQQPVSVVKRPAFSKGKKKSSLRISFGAGDSNSNDGDESSDSTVVTPKKSKLSRIAIENNAERARSPLVSELPRSQAETDRPSYSKDYIAELRKSTPSAPKDLIPISDSESDTQALDIASKFGSGVTFSDETPSAIPTQAEILEKKARRARLAREQEAYADEEDKPWASDEDDDDDEFRTNRGEISLRPKESLKYAETRLVHEDEDMAEGFDDFVEDGNISLGKKAKREAEKKRRAEMAELIKSAERDSDEDETDDSEEERNDAFAAAQVRAGTYGSKDKQRDERAKTPPRITALPDLSECLERLEVDLKMKEQRREMMIKKLQEIQESKVRLAERKRYVQEQIRKSGEEYEKMREAAGMTPLPQAGNSGPRFIADRGLDSIGSTPTPAAAATLEEDEQDEMEISSEE</sequence>
<feature type="coiled-coil region" evidence="1">
    <location>
        <begin position="334"/>
        <end position="361"/>
    </location>
</feature>